<dbReference type="EMBL" id="KQ090266">
    <property type="protein sequence ID" value="KMS98132.1"/>
    <property type="molecule type" value="Genomic_DNA"/>
</dbReference>
<sequence>MKKPKSQSLDTRNALHSAFNSSSAVDDDPASVIVDNDDDLKSNAVISSSADSRSAPITGGVTANLSLKKTTPPNPSTKKLVKVGV</sequence>
<organism evidence="2 3">
    <name type="scientific">Beta vulgaris subsp. vulgaris</name>
    <name type="common">Beet</name>
    <dbReference type="NCBI Taxonomy" id="3555"/>
    <lineage>
        <taxon>Eukaryota</taxon>
        <taxon>Viridiplantae</taxon>
        <taxon>Streptophyta</taxon>
        <taxon>Embryophyta</taxon>
        <taxon>Tracheophyta</taxon>
        <taxon>Spermatophyta</taxon>
        <taxon>Magnoliopsida</taxon>
        <taxon>eudicotyledons</taxon>
        <taxon>Gunneridae</taxon>
        <taxon>Pentapetalae</taxon>
        <taxon>Caryophyllales</taxon>
        <taxon>Chenopodiaceae</taxon>
        <taxon>Betoideae</taxon>
        <taxon>Beta</taxon>
    </lineage>
</organism>
<reference evidence="2 3" key="1">
    <citation type="journal article" date="2014" name="Nature">
        <title>The genome of the recently domesticated crop plant sugar beet (Beta vulgaris).</title>
        <authorList>
            <person name="Dohm J.C."/>
            <person name="Minoche A.E."/>
            <person name="Holtgrawe D."/>
            <person name="Capella-Gutierrez S."/>
            <person name="Zakrzewski F."/>
            <person name="Tafer H."/>
            <person name="Rupp O."/>
            <person name="Sorensen T.R."/>
            <person name="Stracke R."/>
            <person name="Reinhardt R."/>
            <person name="Goesmann A."/>
            <person name="Kraft T."/>
            <person name="Schulz B."/>
            <person name="Stadler P.F."/>
            <person name="Schmidt T."/>
            <person name="Gabaldon T."/>
            <person name="Lehrach H."/>
            <person name="Weisshaar B."/>
            <person name="Himmelbauer H."/>
        </authorList>
    </citation>
    <scope>NUCLEOTIDE SEQUENCE [LARGE SCALE GENOMIC DNA]</scope>
    <source>
        <tissue evidence="2">Taproot</tissue>
    </source>
</reference>
<feature type="region of interest" description="Disordered" evidence="1">
    <location>
        <begin position="64"/>
        <end position="85"/>
    </location>
</feature>
<feature type="region of interest" description="Disordered" evidence="1">
    <location>
        <begin position="1"/>
        <end position="31"/>
    </location>
</feature>
<dbReference type="Gramene" id="KMS98132">
    <property type="protein sequence ID" value="KMS98132"/>
    <property type="gene ID" value="BVRB_4g095200"/>
</dbReference>
<proteinExistence type="predicted"/>
<name>A0A0J8BDU1_BETVV</name>
<feature type="compositionally biased region" description="Polar residues" evidence="1">
    <location>
        <begin position="1"/>
        <end position="11"/>
    </location>
</feature>
<protein>
    <submittedName>
        <fullName evidence="2">Uncharacterized protein</fullName>
    </submittedName>
</protein>
<dbReference type="OrthoDB" id="1742661at2759"/>
<accession>A0A0J8BDU1</accession>
<keyword evidence="3" id="KW-1185">Reference proteome</keyword>
<evidence type="ECO:0000313" key="3">
    <source>
        <dbReference type="Proteomes" id="UP000035740"/>
    </source>
</evidence>
<evidence type="ECO:0000313" key="2">
    <source>
        <dbReference type="EMBL" id="KMS98132.1"/>
    </source>
</evidence>
<gene>
    <name evidence="2" type="ORF">BVRB_4g095200</name>
</gene>
<evidence type="ECO:0000256" key="1">
    <source>
        <dbReference type="SAM" id="MobiDB-lite"/>
    </source>
</evidence>
<dbReference type="AlphaFoldDB" id="A0A0J8BDU1"/>
<dbReference type="Proteomes" id="UP000035740">
    <property type="component" value="Unassembled WGS sequence"/>
</dbReference>